<dbReference type="Proteomes" id="UP001185092">
    <property type="component" value="Unassembled WGS sequence"/>
</dbReference>
<dbReference type="InterPro" id="IPR029045">
    <property type="entry name" value="ClpP/crotonase-like_dom_sf"/>
</dbReference>
<dbReference type="PANTHER" id="PTHR32060:SF30">
    <property type="entry name" value="CARBOXY-TERMINAL PROCESSING PROTEASE CTPA"/>
    <property type="match status" value="1"/>
</dbReference>
<evidence type="ECO:0000259" key="2">
    <source>
        <dbReference type="SMART" id="SM00245"/>
    </source>
</evidence>
<dbReference type="Gene3D" id="2.30.42.10">
    <property type="match status" value="1"/>
</dbReference>
<dbReference type="InterPro" id="IPR005151">
    <property type="entry name" value="Tail-specific_protease"/>
</dbReference>
<dbReference type="EMBL" id="JAVDQD010000002">
    <property type="protein sequence ID" value="MDR6238749.1"/>
    <property type="molecule type" value="Genomic_DNA"/>
</dbReference>
<dbReference type="InterPro" id="IPR036034">
    <property type="entry name" value="PDZ_sf"/>
</dbReference>
<dbReference type="PROSITE" id="PS51257">
    <property type="entry name" value="PROKAR_LIPOPROTEIN"/>
    <property type="match status" value="1"/>
</dbReference>
<feature type="chain" id="PRO_5042207968" evidence="1">
    <location>
        <begin position="21"/>
        <end position="455"/>
    </location>
</feature>
<dbReference type="Pfam" id="PF18294">
    <property type="entry name" value="Pept_S41_N"/>
    <property type="match status" value="1"/>
</dbReference>
<dbReference type="SUPFAM" id="SSF52096">
    <property type="entry name" value="ClpP/crotonase"/>
    <property type="match status" value="1"/>
</dbReference>
<keyword evidence="3" id="KW-0645">Protease</keyword>
<dbReference type="GO" id="GO:0030288">
    <property type="term" value="C:outer membrane-bounded periplasmic space"/>
    <property type="evidence" value="ECO:0007669"/>
    <property type="project" value="TreeGrafter"/>
</dbReference>
<dbReference type="PANTHER" id="PTHR32060">
    <property type="entry name" value="TAIL-SPECIFIC PROTEASE"/>
    <property type="match status" value="1"/>
</dbReference>
<dbReference type="InterPro" id="IPR041613">
    <property type="entry name" value="Pept_S41_N"/>
</dbReference>
<accession>A0AAE4BQ57</accession>
<keyword evidence="4" id="KW-1185">Reference proteome</keyword>
<dbReference type="AlphaFoldDB" id="A0AAE4BQ57"/>
<dbReference type="Pfam" id="PF03572">
    <property type="entry name" value="Peptidase_S41"/>
    <property type="match status" value="1"/>
</dbReference>
<protein>
    <submittedName>
        <fullName evidence="3">C-terminal processing protease CtpA/Prc</fullName>
    </submittedName>
</protein>
<evidence type="ECO:0000256" key="1">
    <source>
        <dbReference type="SAM" id="SignalP"/>
    </source>
</evidence>
<evidence type="ECO:0000313" key="4">
    <source>
        <dbReference type="Proteomes" id="UP001185092"/>
    </source>
</evidence>
<evidence type="ECO:0000313" key="3">
    <source>
        <dbReference type="EMBL" id="MDR6238749.1"/>
    </source>
</evidence>
<keyword evidence="1" id="KW-0732">Signal</keyword>
<name>A0AAE4BQ57_9BACT</name>
<gene>
    <name evidence="3" type="ORF">HNQ88_001786</name>
</gene>
<dbReference type="SUPFAM" id="SSF50156">
    <property type="entry name" value="PDZ domain-like"/>
    <property type="match status" value="1"/>
</dbReference>
<dbReference type="RefSeq" id="WP_309938256.1">
    <property type="nucleotide sequence ID" value="NZ_AP025305.1"/>
</dbReference>
<feature type="signal peptide" evidence="1">
    <location>
        <begin position="1"/>
        <end position="20"/>
    </location>
</feature>
<organism evidence="3 4">
    <name type="scientific">Aureibacter tunicatorum</name>
    <dbReference type="NCBI Taxonomy" id="866807"/>
    <lineage>
        <taxon>Bacteria</taxon>
        <taxon>Pseudomonadati</taxon>
        <taxon>Bacteroidota</taxon>
        <taxon>Cytophagia</taxon>
        <taxon>Cytophagales</taxon>
        <taxon>Persicobacteraceae</taxon>
        <taxon>Aureibacter</taxon>
    </lineage>
</organism>
<dbReference type="GO" id="GO:0004175">
    <property type="term" value="F:endopeptidase activity"/>
    <property type="evidence" value="ECO:0007669"/>
    <property type="project" value="TreeGrafter"/>
</dbReference>
<keyword evidence="3" id="KW-0378">Hydrolase</keyword>
<dbReference type="CDD" id="cd07561">
    <property type="entry name" value="Peptidase_S41_CPP_like"/>
    <property type="match status" value="1"/>
</dbReference>
<sequence length="455" mass="51810">MNKTLSLILILSLFIFQACNEQTNELDNQQPNTPSDEESIANRNSINLNIYGQMNDVYLWRTEMPLLSNLDTAQNPRSFFDHLIYKEDDRWSYITDEYQTFVNSLQGIEKSFGFQILPYLKASDSDEIIGEIAFVEPNTPASEVEIKRGERIVKVNGSTINRDNYIELLYETDPMNLTLQQVNAQGLVLSEREVSISGVELQSDPFLINKTIEYGGRKIGYLVFNSFIHETFDEKLQNIFDDFKGQGVTEFILDLRYNSGGSVKTANMLADLLAPSMYDGALFTQKIWNDRYNEYFIQEEGENSEALKDFISQNRNNLELSRLYIITDRYTASASELIINGLSPYLNVILVGRTTAGKYTASITLQNDVDENWAIQPIVYKSANALGNTDYGDGFIPLFEVRDDFQHQLGDPEEARLATALSDITGIAARKTFDQSTIRESLPIPKDDRMFDELK</sequence>
<comment type="caution">
    <text evidence="3">The sequence shown here is derived from an EMBL/GenBank/DDBJ whole genome shotgun (WGS) entry which is preliminary data.</text>
</comment>
<dbReference type="Gene3D" id="3.90.226.10">
    <property type="entry name" value="2-enoyl-CoA Hydratase, Chain A, domain 1"/>
    <property type="match status" value="1"/>
</dbReference>
<proteinExistence type="predicted"/>
<dbReference type="GO" id="GO:0008236">
    <property type="term" value="F:serine-type peptidase activity"/>
    <property type="evidence" value="ECO:0007669"/>
    <property type="project" value="InterPro"/>
</dbReference>
<dbReference type="GO" id="GO:0007165">
    <property type="term" value="P:signal transduction"/>
    <property type="evidence" value="ECO:0007669"/>
    <property type="project" value="TreeGrafter"/>
</dbReference>
<feature type="domain" description="Tail specific protease" evidence="2">
    <location>
        <begin position="189"/>
        <end position="402"/>
    </location>
</feature>
<dbReference type="GO" id="GO:0006508">
    <property type="term" value="P:proteolysis"/>
    <property type="evidence" value="ECO:0007669"/>
    <property type="project" value="UniProtKB-KW"/>
</dbReference>
<dbReference type="SMART" id="SM00245">
    <property type="entry name" value="TSPc"/>
    <property type="match status" value="1"/>
</dbReference>
<dbReference type="Gene3D" id="3.30.750.170">
    <property type="match status" value="1"/>
</dbReference>
<reference evidence="3" key="1">
    <citation type="submission" date="2023-07" db="EMBL/GenBank/DDBJ databases">
        <title>Genomic Encyclopedia of Type Strains, Phase IV (KMG-IV): sequencing the most valuable type-strain genomes for metagenomic binning, comparative biology and taxonomic classification.</title>
        <authorList>
            <person name="Goeker M."/>
        </authorList>
    </citation>
    <scope>NUCLEOTIDE SEQUENCE</scope>
    <source>
        <strain evidence="3">DSM 26174</strain>
    </source>
</reference>